<dbReference type="Pfam" id="PF07992">
    <property type="entry name" value="Pyr_redox_2"/>
    <property type="match status" value="1"/>
</dbReference>
<organism evidence="13 14">
    <name type="scientific">Gemella haemolysans</name>
    <dbReference type="NCBI Taxonomy" id="1379"/>
    <lineage>
        <taxon>Bacteria</taxon>
        <taxon>Bacillati</taxon>
        <taxon>Bacillota</taxon>
        <taxon>Bacilli</taxon>
        <taxon>Bacillales</taxon>
        <taxon>Gemellaceae</taxon>
        <taxon>Gemella</taxon>
    </lineage>
</organism>
<dbReference type="Gene3D" id="3.50.50.60">
    <property type="entry name" value="FAD/NAD(P)-binding domain"/>
    <property type="match status" value="2"/>
</dbReference>
<dbReference type="EMBL" id="LSDC01000100">
    <property type="protein sequence ID" value="KXB58278.1"/>
    <property type="molecule type" value="Genomic_DNA"/>
</dbReference>
<protein>
    <recommendedName>
        <fullName evidence="3 10">Thioredoxin reductase</fullName>
        <ecNumber evidence="10">1.8.1.9</ecNumber>
    </recommendedName>
</protein>
<evidence type="ECO:0000256" key="3">
    <source>
        <dbReference type="ARBA" id="ARBA00018719"/>
    </source>
</evidence>
<dbReference type="GO" id="GO:0004791">
    <property type="term" value="F:thioredoxin-disulfide reductase (NADPH) activity"/>
    <property type="evidence" value="ECO:0007669"/>
    <property type="project" value="UniProtKB-UniRule"/>
</dbReference>
<dbReference type="GO" id="GO:0019430">
    <property type="term" value="P:removal of superoxide radicals"/>
    <property type="evidence" value="ECO:0007669"/>
    <property type="project" value="UniProtKB-UniRule"/>
</dbReference>
<dbReference type="Proteomes" id="UP000070355">
    <property type="component" value="Unassembled WGS sequence"/>
</dbReference>
<dbReference type="PATRIC" id="fig|1379.3.peg.1445"/>
<evidence type="ECO:0000313" key="14">
    <source>
        <dbReference type="Proteomes" id="UP000070355"/>
    </source>
</evidence>
<dbReference type="InterPro" id="IPR050097">
    <property type="entry name" value="Ferredoxin-NADP_redctase_2"/>
</dbReference>
<proteinExistence type="inferred from homology"/>
<gene>
    <name evidence="13" type="ORF">HMPREF3186_01460</name>
</gene>
<evidence type="ECO:0000256" key="4">
    <source>
        <dbReference type="ARBA" id="ARBA00022630"/>
    </source>
</evidence>
<dbReference type="InterPro" id="IPR008255">
    <property type="entry name" value="Pyr_nucl-diS_OxRdtase_2_AS"/>
</dbReference>
<keyword evidence="7" id="KW-1015">Disulfide bond</keyword>
<evidence type="ECO:0000256" key="9">
    <source>
        <dbReference type="ARBA" id="ARBA00048132"/>
    </source>
</evidence>
<dbReference type="InterPro" id="IPR005982">
    <property type="entry name" value="Thioredox_Rdtase"/>
</dbReference>
<evidence type="ECO:0000256" key="10">
    <source>
        <dbReference type="RuleBase" id="RU003880"/>
    </source>
</evidence>
<comment type="caution">
    <text evidence="13">The sequence shown here is derived from an EMBL/GenBank/DDBJ whole genome shotgun (WGS) entry which is preliminary data.</text>
</comment>
<feature type="domain" description="FAD/NAD(P)-binding" evidence="12">
    <location>
        <begin position="9"/>
        <end position="295"/>
    </location>
</feature>
<evidence type="ECO:0000259" key="12">
    <source>
        <dbReference type="Pfam" id="PF07992"/>
    </source>
</evidence>
<evidence type="ECO:0000256" key="6">
    <source>
        <dbReference type="ARBA" id="ARBA00023002"/>
    </source>
</evidence>
<keyword evidence="11" id="KW-0521">NADP</keyword>
<dbReference type="InterPro" id="IPR036188">
    <property type="entry name" value="FAD/NAD-bd_sf"/>
</dbReference>
<dbReference type="PRINTS" id="PR00469">
    <property type="entry name" value="PNDRDTASEII"/>
</dbReference>
<dbReference type="EC" id="1.8.1.9" evidence="10"/>
<accession>A0A133ZS59</accession>
<keyword evidence="5 10" id="KW-0274">FAD</keyword>
<evidence type="ECO:0000256" key="11">
    <source>
        <dbReference type="RuleBase" id="RU003881"/>
    </source>
</evidence>
<comment type="catalytic activity">
    <reaction evidence="9 10">
        <text>[thioredoxin]-dithiol + NADP(+) = [thioredoxin]-disulfide + NADPH + H(+)</text>
        <dbReference type="Rhea" id="RHEA:20345"/>
        <dbReference type="Rhea" id="RHEA-COMP:10698"/>
        <dbReference type="Rhea" id="RHEA-COMP:10700"/>
        <dbReference type="ChEBI" id="CHEBI:15378"/>
        <dbReference type="ChEBI" id="CHEBI:29950"/>
        <dbReference type="ChEBI" id="CHEBI:50058"/>
        <dbReference type="ChEBI" id="CHEBI:57783"/>
        <dbReference type="ChEBI" id="CHEBI:58349"/>
        <dbReference type="EC" id="1.8.1.9"/>
    </reaction>
</comment>
<keyword evidence="4 10" id="KW-0285">Flavoprotein</keyword>
<dbReference type="STRING" id="1379.HMPREF3186_01460"/>
<sequence>MENMIEKIYDLIIVGAGPAGMTASIYASRANMSVLMLERKYPGGQMLSTEEIENYTGYEMITGPELSEKMFEHSKKFGTEFGFGNITEVGVRDGLKYVVAGEKEYVAKSIIIATGSEHKNLDVPGEEQFSGKGVSYCAVCDGAFFRNKEVVVIGGGDSAVEEALYLSNLATKVTIVHRRDELRAQKILQDRAFAKENIEFVWDSVAYEIKGERKVSSIEIRNVKTGEESSIKADGVFIYVGMLPQTQDFRDLGITNEAGYIPTNEKLETSVPGIFAAGDVREKEIRQVITAASDGAIAAQSAYSFVEGLE</sequence>
<dbReference type="AlphaFoldDB" id="A0A133ZS59"/>
<dbReference type="PROSITE" id="PS00573">
    <property type="entry name" value="PYRIDINE_REDOX_2"/>
    <property type="match status" value="1"/>
</dbReference>
<evidence type="ECO:0000256" key="8">
    <source>
        <dbReference type="ARBA" id="ARBA00023284"/>
    </source>
</evidence>
<evidence type="ECO:0000256" key="1">
    <source>
        <dbReference type="ARBA" id="ARBA00009333"/>
    </source>
</evidence>
<evidence type="ECO:0000256" key="7">
    <source>
        <dbReference type="ARBA" id="ARBA00023157"/>
    </source>
</evidence>
<dbReference type="SUPFAM" id="SSF51905">
    <property type="entry name" value="FAD/NAD(P)-binding domain"/>
    <property type="match status" value="1"/>
</dbReference>
<evidence type="ECO:0000256" key="2">
    <source>
        <dbReference type="ARBA" id="ARBA00011738"/>
    </source>
</evidence>
<evidence type="ECO:0000313" key="13">
    <source>
        <dbReference type="EMBL" id="KXB58278.1"/>
    </source>
</evidence>
<keyword evidence="6 10" id="KW-0560">Oxidoreductase</keyword>
<dbReference type="NCBIfam" id="TIGR01292">
    <property type="entry name" value="TRX_reduct"/>
    <property type="match status" value="1"/>
</dbReference>
<reference evidence="14" key="1">
    <citation type="submission" date="2016-01" db="EMBL/GenBank/DDBJ databases">
        <authorList>
            <person name="Mitreva M."/>
            <person name="Pepin K.H."/>
            <person name="Mihindukulasuriya K.A."/>
            <person name="Fulton R."/>
            <person name="Fronick C."/>
            <person name="O'Laughlin M."/>
            <person name="Miner T."/>
            <person name="Herter B."/>
            <person name="Rosa B.A."/>
            <person name="Cordes M."/>
            <person name="Tomlinson C."/>
            <person name="Wollam A."/>
            <person name="Palsikar V.B."/>
            <person name="Mardis E.R."/>
            <person name="Wilson R.K."/>
        </authorList>
    </citation>
    <scope>NUCLEOTIDE SEQUENCE [LARGE SCALE GENOMIC DNA]</scope>
    <source>
        <strain evidence="14">DNF01167</strain>
    </source>
</reference>
<dbReference type="GO" id="GO:0005737">
    <property type="term" value="C:cytoplasm"/>
    <property type="evidence" value="ECO:0007669"/>
    <property type="project" value="InterPro"/>
</dbReference>
<comment type="cofactor">
    <cofactor evidence="11">
        <name>FAD</name>
        <dbReference type="ChEBI" id="CHEBI:57692"/>
    </cofactor>
    <text evidence="11">Binds 1 FAD per subunit.</text>
</comment>
<comment type="similarity">
    <text evidence="1 10">Belongs to the class-II pyridine nucleotide-disulfide oxidoreductase family.</text>
</comment>
<evidence type="ECO:0000256" key="5">
    <source>
        <dbReference type="ARBA" id="ARBA00022827"/>
    </source>
</evidence>
<keyword evidence="8 10" id="KW-0676">Redox-active center</keyword>
<comment type="subunit">
    <text evidence="2 10">Homodimer.</text>
</comment>
<dbReference type="PANTHER" id="PTHR48105">
    <property type="entry name" value="THIOREDOXIN REDUCTASE 1-RELATED-RELATED"/>
    <property type="match status" value="1"/>
</dbReference>
<name>A0A133ZS59_9BACL</name>
<dbReference type="InterPro" id="IPR023753">
    <property type="entry name" value="FAD/NAD-binding_dom"/>
</dbReference>
<dbReference type="PRINTS" id="PR00368">
    <property type="entry name" value="FADPNR"/>
</dbReference>